<comment type="similarity">
    <text evidence="1 6">Belongs to the universal ribosomal protein uL22 family.</text>
</comment>
<dbReference type="GO" id="GO:0003735">
    <property type="term" value="F:structural constituent of ribosome"/>
    <property type="evidence" value="ECO:0007669"/>
    <property type="project" value="InterPro"/>
</dbReference>
<dbReference type="PANTHER" id="PTHR11593:SF10">
    <property type="entry name" value="60S RIBOSOMAL PROTEIN L17"/>
    <property type="match status" value="1"/>
</dbReference>
<dbReference type="GO" id="GO:0015934">
    <property type="term" value="C:large ribosomal subunit"/>
    <property type="evidence" value="ECO:0007669"/>
    <property type="project" value="InterPro"/>
</dbReference>
<evidence type="ECO:0000256" key="5">
    <source>
        <dbReference type="ARBA" id="ARBA00035325"/>
    </source>
</evidence>
<dbReference type="InterPro" id="IPR005721">
    <property type="entry name" value="Ribosomal_uL22_euk/arc"/>
</dbReference>
<dbReference type="EMBL" id="AK130593">
    <property type="protein sequence ID" value="BAC85391.1"/>
    <property type="molecule type" value="mRNA"/>
</dbReference>
<dbReference type="Pfam" id="PF00237">
    <property type="entry name" value="Ribosomal_L22"/>
    <property type="match status" value="1"/>
</dbReference>
<evidence type="ECO:0000256" key="1">
    <source>
        <dbReference type="ARBA" id="ARBA00009451"/>
    </source>
</evidence>
<evidence type="ECO:0000313" key="7">
    <source>
        <dbReference type="EMBL" id="BAC85391.1"/>
    </source>
</evidence>
<evidence type="ECO:0000256" key="4">
    <source>
        <dbReference type="ARBA" id="ARBA00035207"/>
    </source>
</evidence>
<dbReference type="PANTHER" id="PTHR11593">
    <property type="entry name" value="60S RIBOSOMAL PROTEIN L17"/>
    <property type="match status" value="1"/>
</dbReference>
<keyword evidence="2 6" id="KW-0689">Ribosomal protein</keyword>
<accession>Q6ZNV0</accession>
<name>Q6ZNV0_HUMAN</name>
<proteinExistence type="evidence at transcript level"/>
<reference evidence="7" key="1">
    <citation type="submission" date="2003-07" db="EMBL/GenBank/DDBJ databases">
        <title>NEDO human cDNA sequencing project.</title>
        <authorList>
            <person name="Oshima A."/>
            <person name="Takahashi-Fujii A."/>
            <person name="Tanase T."/>
            <person name="Imose N."/>
            <person name="Takeuchi K."/>
            <person name="Arita M."/>
            <person name="Musashino K."/>
            <person name="Yuuki H."/>
            <person name="Hara H."/>
            <person name="Suzuki Y."/>
            <person name="Hata H."/>
            <person name="Nakagawa K."/>
            <person name="Mizuno S."/>
            <person name="Morinaga M."/>
            <person name="Kawamura M."/>
            <person name="Sugiyama T."/>
            <person name="Irie R."/>
            <person name="Otsuki T."/>
            <person name="Sato H."/>
            <person name="Nishikawa T."/>
            <person name="Sugiyama A."/>
            <person name="Kawakami B."/>
            <person name="Nagai K."/>
            <person name="Isogai T."/>
            <person name="Sugano S."/>
        </authorList>
    </citation>
    <scope>NUCLEOTIDE SEQUENCE</scope>
    <source>
        <tissue evidence="7">Spleen</tissue>
    </source>
</reference>
<evidence type="ECO:0000256" key="6">
    <source>
        <dbReference type="RuleBase" id="RU004005"/>
    </source>
</evidence>
<evidence type="ECO:0000256" key="2">
    <source>
        <dbReference type="ARBA" id="ARBA00022980"/>
    </source>
</evidence>
<organism evidence="7">
    <name type="scientific">Homo sapiens</name>
    <name type="common">Human</name>
    <dbReference type="NCBI Taxonomy" id="9606"/>
    <lineage>
        <taxon>Eukaryota</taxon>
        <taxon>Metazoa</taxon>
        <taxon>Chordata</taxon>
        <taxon>Craniata</taxon>
        <taxon>Vertebrata</taxon>
        <taxon>Euteleostomi</taxon>
        <taxon>Mammalia</taxon>
        <taxon>Eutheria</taxon>
        <taxon>Euarchontoglires</taxon>
        <taxon>Primates</taxon>
        <taxon>Haplorrhini</taxon>
        <taxon>Catarrhini</taxon>
        <taxon>Hominidae</taxon>
        <taxon>Homo</taxon>
    </lineage>
</organism>
<dbReference type="InterPro" id="IPR001063">
    <property type="entry name" value="Ribosomal_uL22"/>
</dbReference>
<evidence type="ECO:0000256" key="3">
    <source>
        <dbReference type="ARBA" id="ARBA00023274"/>
    </source>
</evidence>
<dbReference type="GO" id="GO:0006412">
    <property type="term" value="P:translation"/>
    <property type="evidence" value="ECO:0007669"/>
    <property type="project" value="InterPro"/>
</dbReference>
<keyword evidence="3 6" id="KW-0687">Ribonucleoprotein</keyword>
<sequence length="136" mass="15591">MVELVGVPRPDSGARYRVAGPKRVLNFCCTCLKMQSNAEFKVLDIDSLIIEPIQVNKAPKMHCWTYRAHGQINPYVTSACHIEMILTEKNKFFFFFFFETESCSVTQAGVQWRHLGSLQPLTPRFKQFSFLSYSGS</sequence>
<dbReference type="SUPFAM" id="SSF54843">
    <property type="entry name" value="Ribosomal protein L22"/>
    <property type="match status" value="1"/>
</dbReference>
<dbReference type="Gene3D" id="3.90.470.10">
    <property type="entry name" value="Ribosomal protein L22/L17"/>
    <property type="match status" value="1"/>
</dbReference>
<protein>
    <recommendedName>
        <fullName evidence="4">Large ribosomal subunit protein uL22</fullName>
    </recommendedName>
    <alternativeName>
        <fullName evidence="5">60S ribosomal protein L17</fullName>
    </alternativeName>
</protein>
<dbReference type="AlphaFoldDB" id="Q6ZNV0"/>
<dbReference type="InterPro" id="IPR036394">
    <property type="entry name" value="Ribosomal_uL22_sf"/>
</dbReference>